<dbReference type="GO" id="GO:0071541">
    <property type="term" value="C:eukaryotic translation initiation factor 3 complex, eIF3m"/>
    <property type="evidence" value="ECO:0007669"/>
    <property type="project" value="TreeGrafter"/>
</dbReference>
<dbReference type="InterPro" id="IPR037518">
    <property type="entry name" value="MPN"/>
</dbReference>
<dbReference type="AlphaFoldDB" id="A0AAV2THX1"/>
<dbReference type="GO" id="GO:0003743">
    <property type="term" value="F:translation initiation factor activity"/>
    <property type="evidence" value="ECO:0007669"/>
    <property type="project" value="UniProtKB-KW"/>
</dbReference>
<reference evidence="5" key="1">
    <citation type="submission" date="2024-06" db="EMBL/GenBank/DDBJ databases">
        <authorList>
            <person name="Liu X."/>
            <person name="Lenzi L."/>
            <person name="Haldenby T S."/>
            <person name="Uol C."/>
        </authorList>
    </citation>
    <scope>NUCLEOTIDE SEQUENCE</scope>
</reference>
<protein>
    <recommendedName>
        <fullName evidence="4">MPN domain-containing protein</fullName>
    </recommendedName>
</protein>
<dbReference type="SMART" id="SM00232">
    <property type="entry name" value="JAB_MPN"/>
    <property type="match status" value="1"/>
</dbReference>
<keyword evidence="2" id="KW-0396">Initiation factor</keyword>
<proteinExistence type="predicted"/>
<dbReference type="PANTHER" id="PTHR10540">
    <property type="entry name" value="EUKARYOTIC TRANSLATION INITIATION FACTOR 3 SUBUNIT F-RELATED"/>
    <property type="match status" value="1"/>
</dbReference>
<dbReference type="GO" id="GO:0031369">
    <property type="term" value="F:translation initiation factor binding"/>
    <property type="evidence" value="ECO:0007669"/>
    <property type="project" value="InterPro"/>
</dbReference>
<dbReference type="Pfam" id="PF01398">
    <property type="entry name" value="JAB"/>
    <property type="match status" value="1"/>
</dbReference>
<keyword evidence="1" id="KW-0963">Cytoplasm</keyword>
<keyword evidence="3" id="KW-0648">Protein biosynthesis</keyword>
<dbReference type="PANTHER" id="PTHR10540:SF6">
    <property type="entry name" value="EUKARYOTIC TRANSLATION INITIATION FACTOR 3 SUBUNIT F"/>
    <property type="match status" value="1"/>
</dbReference>
<dbReference type="CDD" id="cd08064">
    <property type="entry name" value="MPN_eIF3f"/>
    <property type="match status" value="1"/>
</dbReference>
<evidence type="ECO:0000259" key="4">
    <source>
        <dbReference type="PROSITE" id="PS50249"/>
    </source>
</evidence>
<evidence type="ECO:0000313" key="5">
    <source>
        <dbReference type="EMBL" id="CAL5135916.1"/>
    </source>
</evidence>
<gene>
    <name evidence="5" type="ORF">CDAUBV1_LOCUS10021</name>
</gene>
<dbReference type="Proteomes" id="UP001497525">
    <property type="component" value="Unassembled WGS sequence"/>
</dbReference>
<dbReference type="Pfam" id="PF13012">
    <property type="entry name" value="MitMem_reg"/>
    <property type="match status" value="1"/>
</dbReference>
<dbReference type="InterPro" id="IPR024969">
    <property type="entry name" value="EIF3F/CSN6-like_C"/>
</dbReference>
<comment type="caution">
    <text evidence="5">The sequence shown here is derived from an EMBL/GenBank/DDBJ whole genome shotgun (WGS) entry which is preliminary data.</text>
</comment>
<name>A0AAV2THX1_CALDB</name>
<dbReference type="InterPro" id="IPR027531">
    <property type="entry name" value="eIF3f"/>
</dbReference>
<dbReference type="InterPro" id="IPR000555">
    <property type="entry name" value="JAMM/MPN+_dom"/>
</dbReference>
<feature type="domain" description="MPN" evidence="4">
    <location>
        <begin position="7"/>
        <end position="140"/>
    </location>
</feature>
<evidence type="ECO:0000256" key="3">
    <source>
        <dbReference type="ARBA" id="ARBA00022917"/>
    </source>
</evidence>
<evidence type="ECO:0000256" key="2">
    <source>
        <dbReference type="ARBA" id="ARBA00022540"/>
    </source>
</evidence>
<evidence type="ECO:0000313" key="6">
    <source>
        <dbReference type="Proteomes" id="UP001497525"/>
    </source>
</evidence>
<evidence type="ECO:0000256" key="1">
    <source>
        <dbReference type="ARBA" id="ARBA00022490"/>
    </source>
</evidence>
<accession>A0AAV2THX1</accession>
<organism evidence="5 6">
    <name type="scientific">Calicophoron daubneyi</name>
    <name type="common">Rumen fluke</name>
    <name type="synonym">Paramphistomum daubneyi</name>
    <dbReference type="NCBI Taxonomy" id="300641"/>
    <lineage>
        <taxon>Eukaryota</taxon>
        <taxon>Metazoa</taxon>
        <taxon>Spiralia</taxon>
        <taxon>Lophotrochozoa</taxon>
        <taxon>Platyhelminthes</taxon>
        <taxon>Trematoda</taxon>
        <taxon>Digenea</taxon>
        <taxon>Plagiorchiida</taxon>
        <taxon>Pronocephalata</taxon>
        <taxon>Paramphistomoidea</taxon>
        <taxon>Paramphistomidae</taxon>
        <taxon>Calicophoron</taxon>
    </lineage>
</organism>
<sequence>MESGRTVHIHPVVIASIVDAYERRDKDSERVIGTLLGTFGKGIIEVTNCFGVPHLESETDVQMDFEFGKNMSQLERKVNSAQRIVGWYATGNEITEHFKLIHQDYYMQSVNTNVLFLLVDTSLTVGDKLGLKAYLSRPLGIPGGSRGIVFVPLEVEIEFYGAERCAVEMMASAIDPKSNFQPELGDDMLHLVQLSKHLITMLEQVISYVEDVLSGKRPADPNIGRAIAQLIFSIPKLDPAQLESLINSSYKDLLMITYLTNLIRTHLKLLNLAQ</sequence>
<dbReference type="EMBL" id="CAXLJL010000279">
    <property type="protein sequence ID" value="CAL5135916.1"/>
    <property type="molecule type" value="Genomic_DNA"/>
</dbReference>
<dbReference type="Gene3D" id="3.40.140.10">
    <property type="entry name" value="Cytidine Deaminase, domain 2"/>
    <property type="match status" value="1"/>
</dbReference>
<dbReference type="PROSITE" id="PS50249">
    <property type="entry name" value="MPN"/>
    <property type="match status" value="1"/>
</dbReference>
<dbReference type="GO" id="GO:0008237">
    <property type="term" value="F:metallopeptidase activity"/>
    <property type="evidence" value="ECO:0007669"/>
    <property type="project" value="InterPro"/>
</dbReference>